<name>D8UJL8_VOLCA</name>
<dbReference type="EMBL" id="GL378428">
    <property type="protein sequence ID" value="EFJ40090.1"/>
    <property type="molecule type" value="Genomic_DNA"/>
</dbReference>
<keyword evidence="2" id="KW-1185">Reference proteome</keyword>
<gene>
    <name evidence="1" type="ORF">VOLCADRAFT_100181</name>
</gene>
<dbReference type="RefSeq" id="XP_002958839.1">
    <property type="nucleotide sequence ID" value="XM_002958793.1"/>
</dbReference>
<dbReference type="InParanoid" id="D8UJL8"/>
<dbReference type="KEGG" id="vcn:VOLCADRAFT_100181"/>
<organism evidence="2">
    <name type="scientific">Volvox carteri f. nagariensis</name>
    <dbReference type="NCBI Taxonomy" id="3068"/>
    <lineage>
        <taxon>Eukaryota</taxon>
        <taxon>Viridiplantae</taxon>
        <taxon>Chlorophyta</taxon>
        <taxon>core chlorophytes</taxon>
        <taxon>Chlorophyceae</taxon>
        <taxon>CS clade</taxon>
        <taxon>Chlamydomonadales</taxon>
        <taxon>Volvocaceae</taxon>
        <taxon>Volvox</taxon>
    </lineage>
</organism>
<dbReference type="GeneID" id="9621149"/>
<dbReference type="Proteomes" id="UP000001058">
    <property type="component" value="Unassembled WGS sequence"/>
</dbReference>
<proteinExistence type="predicted"/>
<evidence type="ECO:0000313" key="2">
    <source>
        <dbReference type="Proteomes" id="UP000001058"/>
    </source>
</evidence>
<sequence>MLINTSASSSYVSSRMRSIHRTPGGSPAVFFLWTITSQSKHAIGAVSRASSGAQGGLQLEDDRMVVAYSRLRPSTQSHIYTLFQSRAKLTNLLMSESCYFG</sequence>
<dbReference type="AlphaFoldDB" id="D8UJL8"/>
<protein>
    <submittedName>
        <fullName evidence="1">Uncharacterized protein</fullName>
    </submittedName>
</protein>
<evidence type="ECO:0000313" key="1">
    <source>
        <dbReference type="EMBL" id="EFJ40090.1"/>
    </source>
</evidence>
<reference evidence="1 2" key="1">
    <citation type="journal article" date="2010" name="Science">
        <title>Genomic analysis of organismal complexity in the multicellular green alga Volvox carteri.</title>
        <authorList>
            <person name="Prochnik S.E."/>
            <person name="Umen J."/>
            <person name="Nedelcu A.M."/>
            <person name="Hallmann A."/>
            <person name="Miller S.M."/>
            <person name="Nishii I."/>
            <person name="Ferris P."/>
            <person name="Kuo A."/>
            <person name="Mitros T."/>
            <person name="Fritz-Laylin L.K."/>
            <person name="Hellsten U."/>
            <person name="Chapman J."/>
            <person name="Simakov O."/>
            <person name="Rensing S.A."/>
            <person name="Terry A."/>
            <person name="Pangilinan J."/>
            <person name="Kapitonov V."/>
            <person name="Jurka J."/>
            <person name="Salamov A."/>
            <person name="Shapiro H."/>
            <person name="Schmutz J."/>
            <person name="Grimwood J."/>
            <person name="Lindquist E."/>
            <person name="Lucas S."/>
            <person name="Grigoriev I.V."/>
            <person name="Schmitt R."/>
            <person name="Kirk D."/>
            <person name="Rokhsar D.S."/>
        </authorList>
    </citation>
    <scope>NUCLEOTIDE SEQUENCE [LARGE SCALE GENOMIC DNA]</scope>
    <source>
        <strain evidence="2">f. Nagariensis / Eve</strain>
    </source>
</reference>
<accession>D8UJL8</accession>